<feature type="binding site" evidence="9">
    <location>
        <begin position="326"/>
        <end position="330"/>
    </location>
    <ligand>
        <name>ATP</name>
        <dbReference type="ChEBI" id="CHEBI:30616"/>
    </ligand>
</feature>
<comment type="catalytic activity">
    <reaction evidence="9">
        <text>acetate + ATP = acetyl phosphate + ADP</text>
        <dbReference type="Rhea" id="RHEA:11352"/>
        <dbReference type="ChEBI" id="CHEBI:22191"/>
        <dbReference type="ChEBI" id="CHEBI:30089"/>
        <dbReference type="ChEBI" id="CHEBI:30616"/>
        <dbReference type="ChEBI" id="CHEBI:456216"/>
        <dbReference type="EC" id="2.7.2.1"/>
    </reaction>
</comment>
<evidence type="ECO:0000256" key="1">
    <source>
        <dbReference type="ARBA" id="ARBA00008748"/>
    </source>
</evidence>
<keyword evidence="4 9" id="KW-0479">Metal-binding</keyword>
<feature type="binding site" evidence="9">
    <location>
        <position position="91"/>
    </location>
    <ligand>
        <name>substrate</name>
    </ligand>
</feature>
<comment type="subunit">
    <text evidence="9">Homodimer.</text>
</comment>
<evidence type="ECO:0000256" key="5">
    <source>
        <dbReference type="ARBA" id="ARBA00022741"/>
    </source>
</evidence>
<dbReference type="PRINTS" id="PR00471">
    <property type="entry name" value="ACETATEKNASE"/>
</dbReference>
<dbReference type="Gene3D" id="3.30.420.40">
    <property type="match status" value="2"/>
</dbReference>
<evidence type="ECO:0000256" key="8">
    <source>
        <dbReference type="ARBA" id="ARBA00022842"/>
    </source>
</evidence>
<feature type="active site" description="Proton donor/acceptor" evidence="9">
    <location>
        <position position="148"/>
    </location>
</feature>
<keyword evidence="8 9" id="KW-0460">Magnesium</keyword>
<feature type="binding site" evidence="9">
    <location>
        <position position="17"/>
    </location>
    <ligand>
        <name>ATP</name>
        <dbReference type="ChEBI" id="CHEBI:30616"/>
    </ligand>
</feature>
<comment type="pathway">
    <text evidence="9">Metabolic intermediate biosynthesis; acetyl-CoA biosynthesis; acetyl-CoA from acetate: step 1/2.</text>
</comment>
<evidence type="ECO:0000256" key="3">
    <source>
        <dbReference type="ARBA" id="ARBA00022679"/>
    </source>
</evidence>
<keyword evidence="5 9" id="KW-0547">Nucleotide-binding</keyword>
<comment type="function">
    <text evidence="9">Catalyzes the formation of acetyl phosphate from acetate and ATP. Can also catalyze the reverse reaction.</text>
</comment>
<evidence type="ECO:0000313" key="12">
    <source>
        <dbReference type="Proteomes" id="UP000244446"/>
    </source>
</evidence>
<dbReference type="InterPro" id="IPR004372">
    <property type="entry name" value="Ac/propionate_kinase"/>
</dbReference>
<comment type="similarity">
    <text evidence="1 9 10">Belongs to the acetokinase family.</text>
</comment>
<feature type="site" description="Transition state stabilizer" evidence="9">
    <location>
        <position position="239"/>
    </location>
</feature>
<evidence type="ECO:0000256" key="6">
    <source>
        <dbReference type="ARBA" id="ARBA00022777"/>
    </source>
</evidence>
<dbReference type="AlphaFoldDB" id="A0A2T7G3H8"/>
<name>A0A2T7G3H8_9RHOB</name>
<protein>
    <recommendedName>
        <fullName evidence="9">Acetate kinase</fullName>
        <ecNumber evidence="9">2.7.2.1</ecNumber>
    </recommendedName>
    <alternativeName>
        <fullName evidence="9">Acetokinase</fullName>
    </alternativeName>
</protein>
<keyword evidence="7 9" id="KW-0067">ATP-binding</keyword>
<accession>A0A2T7G3H8</accession>
<dbReference type="GO" id="GO:0006085">
    <property type="term" value="P:acetyl-CoA biosynthetic process"/>
    <property type="evidence" value="ECO:0007669"/>
    <property type="project" value="UniProtKB-UniRule"/>
</dbReference>
<dbReference type="PANTHER" id="PTHR21060">
    <property type="entry name" value="ACETATE KINASE"/>
    <property type="match status" value="1"/>
</dbReference>
<dbReference type="EMBL" id="QCYH01000013">
    <property type="protein sequence ID" value="PVA08963.1"/>
    <property type="molecule type" value="Genomic_DNA"/>
</dbReference>
<evidence type="ECO:0000256" key="2">
    <source>
        <dbReference type="ARBA" id="ARBA00022490"/>
    </source>
</evidence>
<keyword evidence="3 9" id="KW-0808">Transferase</keyword>
<feature type="binding site" evidence="9">
    <location>
        <position position="10"/>
    </location>
    <ligand>
        <name>Mg(2+)</name>
        <dbReference type="ChEBI" id="CHEBI:18420"/>
    </ligand>
</feature>
<dbReference type="GO" id="GO:0005829">
    <property type="term" value="C:cytosol"/>
    <property type="evidence" value="ECO:0007669"/>
    <property type="project" value="TreeGrafter"/>
</dbReference>
<keyword evidence="12" id="KW-1185">Reference proteome</keyword>
<dbReference type="UniPathway" id="UPA00340">
    <property type="reaction ID" value="UER00458"/>
</dbReference>
<dbReference type="InterPro" id="IPR043129">
    <property type="entry name" value="ATPase_NBD"/>
</dbReference>
<proteinExistence type="inferred from homology"/>
<comment type="caution">
    <text evidence="9">Lacks conserved residue(s) required for the propagation of feature annotation.</text>
</comment>
<keyword evidence="6 9" id="KW-0418">Kinase</keyword>
<dbReference type="SUPFAM" id="SSF53067">
    <property type="entry name" value="Actin-like ATPase domain"/>
    <property type="match status" value="2"/>
</dbReference>
<dbReference type="RefSeq" id="WP_108693271.1">
    <property type="nucleotide sequence ID" value="NZ_QCYH01000013.1"/>
</dbReference>
<dbReference type="HAMAP" id="MF_00020">
    <property type="entry name" value="Acetate_kinase"/>
    <property type="match status" value="1"/>
</dbReference>
<evidence type="ECO:0000256" key="4">
    <source>
        <dbReference type="ARBA" id="ARBA00022723"/>
    </source>
</evidence>
<evidence type="ECO:0000313" key="11">
    <source>
        <dbReference type="EMBL" id="PVA08963.1"/>
    </source>
</evidence>
<dbReference type="Pfam" id="PF00871">
    <property type="entry name" value="Acetate_kinase"/>
    <property type="match status" value="1"/>
</dbReference>
<dbReference type="PANTHER" id="PTHR21060:SF21">
    <property type="entry name" value="ACETATE KINASE"/>
    <property type="match status" value="1"/>
</dbReference>
<dbReference type="PROSITE" id="PS01075">
    <property type="entry name" value="ACETATE_KINASE_1"/>
    <property type="match status" value="1"/>
</dbReference>
<dbReference type="OrthoDB" id="9802453at2"/>
<dbReference type="PIRSF" id="PIRSF000722">
    <property type="entry name" value="Acetate_prop_kin"/>
    <property type="match status" value="1"/>
</dbReference>
<evidence type="ECO:0000256" key="10">
    <source>
        <dbReference type="RuleBase" id="RU003835"/>
    </source>
</evidence>
<dbReference type="EC" id="2.7.2.1" evidence="9"/>
<dbReference type="PROSITE" id="PS01076">
    <property type="entry name" value="ACETATE_KINASE_2"/>
    <property type="match status" value="1"/>
</dbReference>
<dbReference type="GO" id="GO:0005524">
    <property type="term" value="F:ATP binding"/>
    <property type="evidence" value="ECO:0007669"/>
    <property type="project" value="UniProtKB-KW"/>
</dbReference>
<reference evidence="11 12" key="1">
    <citation type="submission" date="2018-04" db="EMBL/GenBank/DDBJ databases">
        <title>Pelagivirga bohaiensis gen. nov., sp. nov., a bacterium isolated from the Bohai Sea.</title>
        <authorList>
            <person name="Ji X."/>
        </authorList>
    </citation>
    <scope>NUCLEOTIDE SEQUENCE [LARGE SCALE GENOMIC DNA]</scope>
    <source>
        <strain evidence="11 12">BH-SD19</strain>
    </source>
</reference>
<gene>
    <name evidence="9" type="primary">ackA</name>
    <name evidence="11" type="ORF">DC366_16230</name>
</gene>
<dbReference type="GO" id="GO:0000287">
    <property type="term" value="F:magnesium ion binding"/>
    <property type="evidence" value="ECO:0007669"/>
    <property type="project" value="UniProtKB-UniRule"/>
</dbReference>
<dbReference type="Proteomes" id="UP000244446">
    <property type="component" value="Unassembled WGS sequence"/>
</dbReference>
<comment type="caution">
    <text evidence="11">The sequence shown here is derived from an EMBL/GenBank/DDBJ whole genome shotgun (WGS) entry which is preliminary data.</text>
</comment>
<keyword evidence="2 9" id="KW-0963">Cytoplasm</keyword>
<comment type="cofactor">
    <cofactor evidence="9">
        <name>Mg(2+)</name>
        <dbReference type="ChEBI" id="CHEBI:18420"/>
    </cofactor>
    <cofactor evidence="9">
        <name>Mn(2+)</name>
        <dbReference type="ChEBI" id="CHEBI:29035"/>
    </cofactor>
    <text evidence="9">Mg(2+). Can also accept Mn(2+).</text>
</comment>
<organism evidence="11 12">
    <name type="scientific">Pelagivirga sediminicola</name>
    <dbReference type="NCBI Taxonomy" id="2170575"/>
    <lineage>
        <taxon>Bacteria</taxon>
        <taxon>Pseudomonadati</taxon>
        <taxon>Pseudomonadota</taxon>
        <taxon>Alphaproteobacteria</taxon>
        <taxon>Rhodobacterales</taxon>
        <taxon>Paracoccaceae</taxon>
        <taxon>Pelagivirga</taxon>
    </lineage>
</organism>
<comment type="subcellular location">
    <subcellularLocation>
        <location evidence="9">Cytoplasm</location>
    </subcellularLocation>
</comment>
<dbReference type="GO" id="GO:0006083">
    <property type="term" value="P:acetate metabolic process"/>
    <property type="evidence" value="ECO:0007669"/>
    <property type="project" value="TreeGrafter"/>
</dbReference>
<evidence type="ECO:0000256" key="7">
    <source>
        <dbReference type="ARBA" id="ARBA00022840"/>
    </source>
</evidence>
<feature type="binding site" evidence="9">
    <location>
        <begin position="206"/>
        <end position="210"/>
    </location>
    <ligand>
        <name>ATP</name>
        <dbReference type="ChEBI" id="CHEBI:30616"/>
    </ligand>
</feature>
<dbReference type="GO" id="GO:0008776">
    <property type="term" value="F:acetate kinase activity"/>
    <property type="evidence" value="ECO:0007669"/>
    <property type="project" value="UniProtKB-UniRule"/>
</dbReference>
<evidence type="ECO:0000256" key="9">
    <source>
        <dbReference type="HAMAP-Rule" id="MF_00020"/>
    </source>
</evidence>
<feature type="site" description="Transition state stabilizer" evidence="9">
    <location>
        <position position="179"/>
    </location>
</feature>
<feature type="binding site" evidence="9">
    <location>
        <position position="377"/>
    </location>
    <ligand>
        <name>Mg(2+)</name>
        <dbReference type="ChEBI" id="CHEBI:18420"/>
    </ligand>
</feature>
<sequence length="402" mass="42671">MTERVILTLNAGSSSLKFALFTAVGNPRRLWSGSIDRIGLPNARFQLSDARKTVVVDEPGSLDCHEAALTRLLSAIASLPGALDLVAVGHRVVHGGPECDCPKRVTPALTARLRRLTSLAPLHIPPNLAGIDAVLATRPDLLQVACFDTSFHHDLPRMAQMTALPRALTDSGVRRYGFHGLSYEYIMETLQKDGVKTGAERIIIAHLGNGASMAAIRGGCPVETTMGFSTIAGLPMGTRSGDLDPGILFYLMREKGMTADEISDLLYNQSGLLGISGISRNMQDLLDSRKDAAVEAVDYFCYQARLHLARLTGALGGLDRVVFTGGIGENSAGVRGRICAELGYLRISLDSAANKAGTGVISKPGAGVTVEARSTDEEKMIACHVAAKLAVDSVPQPARTEA</sequence>
<dbReference type="NCBIfam" id="TIGR00016">
    <property type="entry name" value="ackA"/>
    <property type="match status" value="1"/>
</dbReference>
<dbReference type="InterPro" id="IPR000890">
    <property type="entry name" value="Aliphatic_acid_kin_short-chain"/>
</dbReference>
<dbReference type="InterPro" id="IPR023865">
    <property type="entry name" value="Aliphatic_acid_kinase_CS"/>
</dbReference>